<feature type="compositionally biased region" description="Basic and acidic residues" evidence="1">
    <location>
        <begin position="233"/>
        <end position="268"/>
    </location>
</feature>
<feature type="compositionally biased region" description="Polar residues" evidence="1">
    <location>
        <begin position="150"/>
        <end position="172"/>
    </location>
</feature>
<feature type="region of interest" description="Disordered" evidence="1">
    <location>
        <begin position="566"/>
        <end position="704"/>
    </location>
</feature>
<dbReference type="AlphaFoldDB" id="A0A3Q7F9C4"/>
<dbReference type="InterPro" id="IPR025486">
    <property type="entry name" value="DUF4378"/>
</dbReference>
<accession>A0A3Q7F9C4</accession>
<dbReference type="STRING" id="4081.A0A3Q7F9C4"/>
<feature type="compositionally biased region" description="Low complexity" evidence="1">
    <location>
        <begin position="683"/>
        <end position="694"/>
    </location>
</feature>
<feature type="compositionally biased region" description="Polar residues" evidence="1">
    <location>
        <begin position="667"/>
        <end position="682"/>
    </location>
</feature>
<dbReference type="PANTHER" id="PTHR31680">
    <property type="entry name" value="LONGIFOLIA PROTEIN"/>
    <property type="match status" value="1"/>
</dbReference>
<organism evidence="3">
    <name type="scientific">Solanum lycopersicum</name>
    <name type="common">Tomato</name>
    <name type="synonym">Lycopersicon esculentum</name>
    <dbReference type="NCBI Taxonomy" id="4081"/>
    <lineage>
        <taxon>Eukaryota</taxon>
        <taxon>Viridiplantae</taxon>
        <taxon>Streptophyta</taxon>
        <taxon>Embryophyta</taxon>
        <taxon>Tracheophyta</taxon>
        <taxon>Spermatophyta</taxon>
        <taxon>Magnoliopsida</taxon>
        <taxon>eudicotyledons</taxon>
        <taxon>Gunneridae</taxon>
        <taxon>Pentapetalae</taxon>
        <taxon>asterids</taxon>
        <taxon>lamiids</taxon>
        <taxon>Solanales</taxon>
        <taxon>Solanaceae</taxon>
        <taxon>Solanoideae</taxon>
        <taxon>Solaneae</taxon>
        <taxon>Solanum</taxon>
        <taxon>Solanum subgen. Lycopersicon</taxon>
    </lineage>
</organism>
<evidence type="ECO:0000256" key="1">
    <source>
        <dbReference type="SAM" id="MobiDB-lite"/>
    </source>
</evidence>
<dbReference type="InParanoid" id="A0A3Q7F9C4"/>
<dbReference type="GO" id="GO:0051513">
    <property type="term" value="P:regulation of monopolar cell growth"/>
    <property type="evidence" value="ECO:0007669"/>
    <property type="project" value="InterPro"/>
</dbReference>
<dbReference type="Proteomes" id="UP000004994">
    <property type="component" value="Chromosome 2"/>
</dbReference>
<feature type="region of interest" description="Disordered" evidence="1">
    <location>
        <begin position="207"/>
        <end position="268"/>
    </location>
</feature>
<feature type="region of interest" description="Disordered" evidence="1">
    <location>
        <begin position="110"/>
        <end position="176"/>
    </location>
</feature>
<dbReference type="InterPro" id="IPR033334">
    <property type="entry name" value="LNG1/2"/>
</dbReference>
<dbReference type="EnsemblPlants" id="Solyc02g089050.3.1">
    <property type="protein sequence ID" value="Solyc02g089050.3.1"/>
    <property type="gene ID" value="Solyc02g089050.3"/>
</dbReference>
<sequence>MSARMLSSITEDNKDLHKKIGCMNGLFQLFDRHHFLIGKHLHGQNHKRLLTVEIRNQGKFEDLDSRRDERQSIMQTWLYLEVFTKKSHHWFMCPEGVTDKMETKCTMQLATEKTPRDVARNKVESSKANPKVEQSKKPQEEQPLCGQRNLPESPSKTLSYKQPSSPSHSGRQSPDFRDVVKDSMHREARSLSVKTVTKVEGKLHVMKHIDSPRPFQQPNCGKPSDGTRNVTAKFRDAPRNSKDDLKHAPRDHPRFSYDERDSREAMRSSIRLKDLPRLSLDSREQSFRSSASESRSNFLLGDHKRSSSVVAKLMGLEALPNSIPSNEVDTVIPKSFSTNNSVSVSIKTAEKSKNNQVTRFSQINEKDFGSPRMKSTNSIMRAASTSRLPLEPAPWRQPEACRTPLKSSARNTDVELSIQSPKLSSSVYGEMEKRITELEFRKSGKDLRALKQILEAMQKTRARLDVQTEELADSDANLEIVQKRQQCNLLSPTIKGTRPPKRSESFNITMKQSTLRYNICIACSPFLIANVPNFQELFTKDLVYNREDTADKKTWKDVTPRAKNIRDSGWLLPSPDRKTKEGTSRAVQNPTLRQQKEGSYPAIGRSSGTASPRPLQKKKQSCPTTTSPEFSRVRRQSIKQSKESGSSKRRLQAKPNNLLRVDEESSEISSSTRNFSEQSDAASLQSESNNSLSSHAEGEVTSRNHCVRVNAKRLEDSKDKSDILRLNEDRTMAELAISTIEQPSPVSVLDATFYEEDSPSPVKKKTTAFRVEDATDELWYLEYQDHSPYSKRIDLGTEATTQKKLEHIKDLVNQLRLLDSSYGASTDQFGSLSQNHNPDHRYITKILLASGLLKDVDSVSMAIQLHSSGHLIDQKLFHILEQTEERVIPATEHSKTSARIEFNQKMHRKNVFDTVDEILACKLASESCLMQGQDHLSAQQLQKEVQSDIDLLNAKKVGMDSEEDDLISILNADLRHQSEDWTNGDSEIPSLILDVERLIYKDLITEIISDEAREQQIRTKRHCRQLFTN</sequence>
<evidence type="ECO:0000259" key="2">
    <source>
        <dbReference type="Pfam" id="PF14309"/>
    </source>
</evidence>
<name>A0A3Q7F9C4_SOLLC</name>
<evidence type="ECO:0000313" key="3">
    <source>
        <dbReference type="EnsemblPlants" id="Solyc02g089050.3.1"/>
    </source>
</evidence>
<feature type="domain" description="DUF4378" evidence="2">
    <location>
        <begin position="839"/>
        <end position="1006"/>
    </location>
</feature>
<reference evidence="3" key="1">
    <citation type="journal article" date="2012" name="Nature">
        <title>The tomato genome sequence provides insights into fleshy fruit evolution.</title>
        <authorList>
            <consortium name="Tomato Genome Consortium"/>
        </authorList>
    </citation>
    <scope>NUCLEOTIDE SEQUENCE [LARGE SCALE GENOMIC DNA]</scope>
    <source>
        <strain evidence="3">cv. Heinz 1706</strain>
    </source>
</reference>
<dbReference type="Pfam" id="PF14309">
    <property type="entry name" value="DUF4378"/>
    <property type="match status" value="1"/>
</dbReference>
<dbReference type="OMA" id="QKRQQCN"/>
<feature type="compositionally biased region" description="Basic and acidic residues" evidence="1">
    <location>
        <begin position="113"/>
        <end position="125"/>
    </location>
</feature>
<dbReference type="Gramene" id="Solyc02g089050.3.1">
    <property type="protein sequence ID" value="Solyc02g089050.3.1"/>
    <property type="gene ID" value="Solyc02g089050.3"/>
</dbReference>
<protein>
    <recommendedName>
        <fullName evidence="2">DUF4378 domain-containing protein</fullName>
    </recommendedName>
</protein>
<keyword evidence="4" id="KW-1185">Reference proteome</keyword>
<dbReference type="PaxDb" id="4081-Solyc02g089030.1.1"/>
<evidence type="ECO:0000313" key="4">
    <source>
        <dbReference type="Proteomes" id="UP000004994"/>
    </source>
</evidence>
<reference evidence="3" key="2">
    <citation type="submission" date="2019-01" db="UniProtKB">
        <authorList>
            <consortium name="EnsemblPlants"/>
        </authorList>
    </citation>
    <scope>IDENTIFICATION</scope>
    <source>
        <strain evidence="3">cv. Heinz 1706</strain>
    </source>
</reference>
<dbReference type="PANTHER" id="PTHR31680:SF20">
    <property type="entry name" value="PROTEIN LONGIFOLIA 2-LIKE"/>
    <property type="match status" value="1"/>
</dbReference>
<proteinExistence type="predicted"/>